<dbReference type="AlphaFoldDB" id="A0A2G9P094"/>
<evidence type="ECO:0000256" key="1">
    <source>
        <dbReference type="ARBA" id="ARBA00022670"/>
    </source>
</evidence>
<dbReference type="OrthoDB" id="7832001at2759"/>
<protein>
    <recommendedName>
        <fullName evidence="4">Peptidase M20 dimerisation domain-containing protein</fullName>
    </recommendedName>
</protein>
<dbReference type="PANTHER" id="PTHR43270:SF16">
    <property type="entry name" value="BETA-ALA-HIS DIPEPTIDASE-LIKE"/>
    <property type="match status" value="1"/>
</dbReference>
<dbReference type="Gene3D" id="3.40.630.10">
    <property type="entry name" value="Zn peptidases"/>
    <property type="match status" value="2"/>
</dbReference>
<dbReference type="InterPro" id="IPR011650">
    <property type="entry name" value="Peptidase_M20_dimer"/>
</dbReference>
<evidence type="ECO:0000256" key="2">
    <source>
        <dbReference type="ARBA" id="ARBA00022723"/>
    </source>
</evidence>
<keyword evidence="6" id="KW-1185">Reference proteome</keyword>
<dbReference type="EMBL" id="KV923876">
    <property type="protein sequence ID" value="PIN96755.1"/>
    <property type="molecule type" value="Genomic_DNA"/>
</dbReference>
<feature type="domain" description="Peptidase M20 dimerisation" evidence="4">
    <location>
        <begin position="70"/>
        <end position="168"/>
    </location>
</feature>
<gene>
    <name evidence="5" type="ORF">AB205_0078560</name>
</gene>
<proteinExistence type="predicted"/>
<dbReference type="GO" id="GO:0016805">
    <property type="term" value="F:dipeptidase activity"/>
    <property type="evidence" value="ECO:0007669"/>
    <property type="project" value="TreeGrafter"/>
</dbReference>
<dbReference type="InterPro" id="IPR002933">
    <property type="entry name" value="Peptidase_M20"/>
</dbReference>
<dbReference type="PANTHER" id="PTHR43270">
    <property type="entry name" value="BETA-ALA-HIS DIPEPTIDASE"/>
    <property type="match status" value="1"/>
</dbReference>
<accession>A0A2G9P094</accession>
<dbReference type="SUPFAM" id="SSF53187">
    <property type="entry name" value="Zn-dependent exopeptidases"/>
    <property type="match status" value="1"/>
</dbReference>
<organism evidence="5 6">
    <name type="scientific">Aquarana catesbeiana</name>
    <name type="common">American bullfrog</name>
    <name type="synonym">Rana catesbeiana</name>
    <dbReference type="NCBI Taxonomy" id="8400"/>
    <lineage>
        <taxon>Eukaryota</taxon>
        <taxon>Metazoa</taxon>
        <taxon>Chordata</taxon>
        <taxon>Craniata</taxon>
        <taxon>Vertebrata</taxon>
        <taxon>Euteleostomi</taxon>
        <taxon>Amphibia</taxon>
        <taxon>Batrachia</taxon>
        <taxon>Anura</taxon>
        <taxon>Neobatrachia</taxon>
        <taxon>Ranoidea</taxon>
        <taxon>Ranidae</taxon>
        <taxon>Aquarana</taxon>
    </lineage>
</organism>
<sequence>MCLNIYLRTVMLFQGLPVNVKLVIEGMEEVGSQGLEKLVEDKKDTFFADVDYIVVTDTPWLSKKPGITYGARGNCYFFLEVEGARRDLHSGSFGGTVYEAMSDLIFLLGQLTDAKGKILIPGAFSGSGTKTVIPAKVIAKFSIRQVPNMNPSVVEKQVTDYFESKFSERKSPNKMKVTMVIGAQPWIANMNDPLYVAAQKAVKKVFNTDADMIRAGGTIPIAKSFEEILGKTVMLLGIGGPDDAPHGQNEKISKHNYIEGTKLYGSLLQEIAHAWP</sequence>
<evidence type="ECO:0000256" key="3">
    <source>
        <dbReference type="ARBA" id="ARBA00022801"/>
    </source>
</evidence>
<evidence type="ECO:0000259" key="4">
    <source>
        <dbReference type="Pfam" id="PF07687"/>
    </source>
</evidence>
<evidence type="ECO:0000313" key="5">
    <source>
        <dbReference type="EMBL" id="PIN96755.1"/>
    </source>
</evidence>
<keyword evidence="2" id="KW-0479">Metal-binding</keyword>
<dbReference type="Pfam" id="PF01546">
    <property type="entry name" value="Peptidase_M20"/>
    <property type="match status" value="1"/>
</dbReference>
<evidence type="ECO:0000313" key="6">
    <source>
        <dbReference type="Proteomes" id="UP000228934"/>
    </source>
</evidence>
<name>A0A2G9P094_AQUCT</name>
<dbReference type="GO" id="GO:0006508">
    <property type="term" value="P:proteolysis"/>
    <property type="evidence" value="ECO:0007669"/>
    <property type="project" value="UniProtKB-KW"/>
</dbReference>
<dbReference type="GO" id="GO:0005829">
    <property type="term" value="C:cytosol"/>
    <property type="evidence" value="ECO:0007669"/>
    <property type="project" value="TreeGrafter"/>
</dbReference>
<reference evidence="6" key="1">
    <citation type="journal article" date="2017" name="Nat. Commun.">
        <title>The North American bullfrog draft genome provides insight into hormonal regulation of long noncoding RNA.</title>
        <authorList>
            <person name="Hammond S.A."/>
            <person name="Warren R.L."/>
            <person name="Vandervalk B.P."/>
            <person name="Kucuk E."/>
            <person name="Khan H."/>
            <person name="Gibb E.A."/>
            <person name="Pandoh P."/>
            <person name="Kirk H."/>
            <person name="Zhao Y."/>
            <person name="Jones M."/>
            <person name="Mungall A.J."/>
            <person name="Coope R."/>
            <person name="Pleasance S."/>
            <person name="Moore R.A."/>
            <person name="Holt R.A."/>
            <person name="Round J.M."/>
            <person name="Ohora S."/>
            <person name="Walle B.V."/>
            <person name="Veldhoen N."/>
            <person name="Helbing C.C."/>
            <person name="Birol I."/>
        </authorList>
    </citation>
    <scope>NUCLEOTIDE SEQUENCE [LARGE SCALE GENOMIC DNA]</scope>
</reference>
<keyword evidence="3" id="KW-0378">Hydrolase</keyword>
<dbReference type="GO" id="GO:0046872">
    <property type="term" value="F:metal ion binding"/>
    <property type="evidence" value="ECO:0007669"/>
    <property type="project" value="UniProtKB-KW"/>
</dbReference>
<dbReference type="Proteomes" id="UP000228934">
    <property type="component" value="Unassembled WGS sequence"/>
</dbReference>
<dbReference type="InterPro" id="IPR051458">
    <property type="entry name" value="Cyt/Met_Dipeptidase"/>
</dbReference>
<dbReference type="Gene3D" id="3.30.70.360">
    <property type="match status" value="2"/>
</dbReference>
<keyword evidence="1" id="KW-0645">Protease</keyword>
<dbReference type="Pfam" id="PF07687">
    <property type="entry name" value="M20_dimer"/>
    <property type="match status" value="1"/>
</dbReference>